<dbReference type="EMBL" id="JAAAJB010001184">
    <property type="protein sequence ID" value="KAG0248731.1"/>
    <property type="molecule type" value="Genomic_DNA"/>
</dbReference>
<evidence type="ECO:0000313" key="1">
    <source>
        <dbReference type="EMBL" id="KAG0248731.1"/>
    </source>
</evidence>
<dbReference type="AlphaFoldDB" id="A0A9P6TWA4"/>
<evidence type="ECO:0000313" key="2">
    <source>
        <dbReference type="Proteomes" id="UP000807716"/>
    </source>
</evidence>
<feature type="non-terminal residue" evidence="1">
    <location>
        <position position="208"/>
    </location>
</feature>
<sequence>CGHIASQSIGCHRKSTEADFIHVFRAVFALASLGMEGLITFGGEKMLQASKVQIEAQKNRYGTCGPDASMSDAGKRGDLIVAFQDPDRETPYTELCNRETPYIELCDIEGKASSQNPTQVAIQHRKNLLHIRCAQEYILTLLPPGYEDKLSLLSGDLIGRAVFFYQMGMVEGEWVAEFVAKTPDGSAIPCNLPSHISDLEAFVNDGSL</sequence>
<gene>
    <name evidence="1" type="ORF">DFQ27_000678</name>
</gene>
<comment type="caution">
    <text evidence="1">The sequence shown here is derived from an EMBL/GenBank/DDBJ whole genome shotgun (WGS) entry which is preliminary data.</text>
</comment>
<name>A0A9P6TWA4_9FUNG</name>
<feature type="non-terminal residue" evidence="1">
    <location>
        <position position="1"/>
    </location>
</feature>
<dbReference type="Proteomes" id="UP000807716">
    <property type="component" value="Unassembled WGS sequence"/>
</dbReference>
<keyword evidence="2" id="KW-1185">Reference proteome</keyword>
<protein>
    <submittedName>
        <fullName evidence="1">Uncharacterized protein</fullName>
    </submittedName>
</protein>
<accession>A0A9P6TWA4</accession>
<reference evidence="1" key="1">
    <citation type="journal article" date="2020" name="Fungal Divers.">
        <title>Resolving the Mortierellaceae phylogeny through synthesis of multi-gene phylogenetics and phylogenomics.</title>
        <authorList>
            <person name="Vandepol N."/>
            <person name="Liber J."/>
            <person name="Desiro A."/>
            <person name="Na H."/>
            <person name="Kennedy M."/>
            <person name="Barry K."/>
            <person name="Grigoriev I.V."/>
            <person name="Miller A.N."/>
            <person name="O'Donnell K."/>
            <person name="Stajich J.E."/>
            <person name="Bonito G."/>
        </authorList>
    </citation>
    <scope>NUCLEOTIDE SEQUENCE</scope>
    <source>
        <strain evidence="1">BC1065</strain>
    </source>
</reference>
<organism evidence="1 2">
    <name type="scientific">Actinomortierella ambigua</name>
    <dbReference type="NCBI Taxonomy" id="1343610"/>
    <lineage>
        <taxon>Eukaryota</taxon>
        <taxon>Fungi</taxon>
        <taxon>Fungi incertae sedis</taxon>
        <taxon>Mucoromycota</taxon>
        <taxon>Mortierellomycotina</taxon>
        <taxon>Mortierellomycetes</taxon>
        <taxon>Mortierellales</taxon>
        <taxon>Mortierellaceae</taxon>
        <taxon>Actinomortierella</taxon>
    </lineage>
</organism>
<proteinExistence type="predicted"/>